<sequence>MKISYSAWCLVEILFRIWPFKKKTPSLTLPFSHLPSYFSLFPNSIQNTTKSNNASILQPHIAWRLAPPLPPAMGKDEDDQPPRSARAGAASSSETGWDTVRTCGKCVTWRCAAALLFGVAVLLSALFWLPPFNTWHHRTVGPGSDDTIGADIVASFRLRRTVAELKENISRLEYDIYAEVGSPGTIVSVSSLEPVNGSAYTTVVFCIWPYPKDSTISPTWISIIRSSFMSLVVRQSTLQLTEPLFGNSSFFEVLRFPGGITVIPPQSAFLLQRPHAFFNFTLNFPIYKVQDKVEELKEQMKQGLYLNSYENLFVKLTNLEGSTVDPPTIVQTSIVLEVGNHQPSQPRLRQLAQTITNSSSQSNLGLNHTTFGRVKQISLSSYLRHSLTNGPYAPGPYAASPSPLPHSHHHHHHKNHRSPPVPVHAPAPAPAPKPESPTGCRFQGYQGNNVTGNHATAPVAHPPENKALPPHKEVAAPAPSATATGASGAAPLSGVSFEHVNPPSESESNEKGHSWNMTPSPSPQPNSCHSSHQLRIGWLMAPVLYLLLLVLQ</sequence>
<dbReference type="Pfam" id="PF23041">
    <property type="entry name" value="DUF7036"/>
    <property type="match status" value="2"/>
</dbReference>
<feature type="compositionally biased region" description="Low complexity" evidence="1">
    <location>
        <begin position="83"/>
        <end position="93"/>
    </location>
</feature>
<comment type="caution">
    <text evidence="4">The sequence shown here is derived from an EMBL/GenBank/DDBJ whole genome shotgun (WGS) entry which is preliminary data.</text>
</comment>
<proteinExistence type="predicted"/>
<keyword evidence="5" id="KW-1185">Reference proteome</keyword>
<feature type="domain" description="DUF7036" evidence="3">
    <location>
        <begin position="279"/>
        <end position="372"/>
    </location>
</feature>
<evidence type="ECO:0000256" key="1">
    <source>
        <dbReference type="SAM" id="MobiDB-lite"/>
    </source>
</evidence>
<feature type="transmembrane region" description="Helical" evidence="2">
    <location>
        <begin position="107"/>
        <end position="129"/>
    </location>
</feature>
<reference evidence="4 5" key="1">
    <citation type="journal article" date="2022" name="Cell">
        <title>Repeat-based holocentromeres influence genome architecture and karyotype evolution.</title>
        <authorList>
            <person name="Hofstatter P.G."/>
            <person name="Thangavel G."/>
            <person name="Lux T."/>
            <person name="Neumann P."/>
            <person name="Vondrak T."/>
            <person name="Novak P."/>
            <person name="Zhang M."/>
            <person name="Costa L."/>
            <person name="Castellani M."/>
            <person name="Scott A."/>
            <person name="Toegelov H."/>
            <person name="Fuchs J."/>
            <person name="Mata-Sucre Y."/>
            <person name="Dias Y."/>
            <person name="Vanzela A.L.L."/>
            <person name="Huettel B."/>
            <person name="Almeida C.C.S."/>
            <person name="Simkova H."/>
            <person name="Souza G."/>
            <person name="Pedrosa-Harand A."/>
            <person name="Macas J."/>
            <person name="Mayer K.F.X."/>
            <person name="Houben A."/>
            <person name="Marques A."/>
        </authorList>
    </citation>
    <scope>NUCLEOTIDE SEQUENCE [LARGE SCALE GENOMIC DNA]</scope>
    <source>
        <strain evidence="4">RhyTen1mFocal</strain>
    </source>
</reference>
<dbReference type="PANTHER" id="PTHR33826:SF2">
    <property type="entry name" value="HYDROXYPROLINE-RICH GLYCOPROTEIN FAMILY PROTEIN"/>
    <property type="match status" value="1"/>
</dbReference>
<evidence type="ECO:0000313" key="5">
    <source>
        <dbReference type="Proteomes" id="UP001210211"/>
    </source>
</evidence>
<keyword evidence="2" id="KW-1133">Transmembrane helix</keyword>
<dbReference type="Proteomes" id="UP001210211">
    <property type="component" value="Unassembled WGS sequence"/>
</dbReference>
<evidence type="ECO:0000259" key="3">
    <source>
        <dbReference type="Pfam" id="PF23041"/>
    </source>
</evidence>
<feature type="compositionally biased region" description="Polar residues" evidence="1">
    <location>
        <begin position="445"/>
        <end position="454"/>
    </location>
</feature>
<name>A0AAD5ZE93_9POAL</name>
<dbReference type="PANTHER" id="PTHR33826">
    <property type="entry name" value="F20B24.21"/>
    <property type="match status" value="1"/>
</dbReference>
<feature type="compositionally biased region" description="Low complexity" evidence="1">
    <location>
        <begin position="475"/>
        <end position="490"/>
    </location>
</feature>
<feature type="compositionally biased region" description="Pro residues" evidence="1">
    <location>
        <begin position="419"/>
        <end position="435"/>
    </location>
</feature>
<feature type="compositionally biased region" description="Polar residues" evidence="1">
    <location>
        <begin position="515"/>
        <end position="530"/>
    </location>
</feature>
<organism evidence="4 5">
    <name type="scientific">Rhynchospora tenuis</name>
    <dbReference type="NCBI Taxonomy" id="198213"/>
    <lineage>
        <taxon>Eukaryota</taxon>
        <taxon>Viridiplantae</taxon>
        <taxon>Streptophyta</taxon>
        <taxon>Embryophyta</taxon>
        <taxon>Tracheophyta</taxon>
        <taxon>Spermatophyta</taxon>
        <taxon>Magnoliopsida</taxon>
        <taxon>Liliopsida</taxon>
        <taxon>Poales</taxon>
        <taxon>Cyperaceae</taxon>
        <taxon>Cyperoideae</taxon>
        <taxon>Rhynchosporeae</taxon>
        <taxon>Rhynchospora</taxon>
    </lineage>
</organism>
<gene>
    <name evidence="4" type="ORF">LUZ61_020903</name>
</gene>
<feature type="region of interest" description="Disordered" evidence="1">
    <location>
        <begin position="393"/>
        <end position="530"/>
    </location>
</feature>
<feature type="compositionally biased region" description="Basic residues" evidence="1">
    <location>
        <begin position="406"/>
        <end position="417"/>
    </location>
</feature>
<keyword evidence="2" id="KW-0472">Membrane</keyword>
<dbReference type="EMBL" id="JAMRDG010000002">
    <property type="protein sequence ID" value="KAJ3691739.1"/>
    <property type="molecule type" value="Genomic_DNA"/>
</dbReference>
<dbReference type="AlphaFoldDB" id="A0AAD5ZE93"/>
<feature type="domain" description="DUF7036" evidence="3">
    <location>
        <begin position="155"/>
        <end position="246"/>
    </location>
</feature>
<feature type="region of interest" description="Disordered" evidence="1">
    <location>
        <begin position="72"/>
        <end position="97"/>
    </location>
</feature>
<evidence type="ECO:0000313" key="4">
    <source>
        <dbReference type="EMBL" id="KAJ3691739.1"/>
    </source>
</evidence>
<dbReference type="InterPro" id="IPR055464">
    <property type="entry name" value="DUF7036"/>
</dbReference>
<evidence type="ECO:0000256" key="2">
    <source>
        <dbReference type="SAM" id="Phobius"/>
    </source>
</evidence>
<accession>A0AAD5ZE93</accession>
<keyword evidence="2" id="KW-0812">Transmembrane</keyword>
<protein>
    <recommendedName>
        <fullName evidence="3">DUF7036 domain-containing protein</fullName>
    </recommendedName>
</protein>